<comment type="caution">
    <text evidence="1">The sequence shown here is derived from an EMBL/GenBank/DDBJ whole genome shotgun (WGS) entry which is preliminary data.</text>
</comment>
<accession>A0ABR2ZMR4</accession>
<reference evidence="1 2" key="1">
    <citation type="submission" date="2024-05" db="EMBL/GenBank/DDBJ databases">
        <title>A draft genome resource for the thread blight pathogen Marasmius tenuissimus strain MS-2.</title>
        <authorList>
            <person name="Yulfo-Soto G.E."/>
            <person name="Baruah I.K."/>
            <person name="Amoako-Attah I."/>
            <person name="Bukari Y."/>
            <person name="Meinhardt L.W."/>
            <person name="Bailey B.A."/>
            <person name="Cohen S.P."/>
        </authorList>
    </citation>
    <scope>NUCLEOTIDE SEQUENCE [LARGE SCALE GENOMIC DNA]</scope>
    <source>
        <strain evidence="1 2">MS-2</strain>
    </source>
</reference>
<dbReference type="EMBL" id="JBBXMP010000091">
    <property type="protein sequence ID" value="KAL0062961.1"/>
    <property type="molecule type" value="Genomic_DNA"/>
</dbReference>
<gene>
    <name evidence="1" type="ORF">AAF712_010182</name>
</gene>
<evidence type="ECO:0000313" key="2">
    <source>
        <dbReference type="Proteomes" id="UP001437256"/>
    </source>
</evidence>
<name>A0ABR2ZMR4_9AGAR</name>
<evidence type="ECO:0000313" key="1">
    <source>
        <dbReference type="EMBL" id="KAL0062961.1"/>
    </source>
</evidence>
<proteinExistence type="predicted"/>
<protein>
    <submittedName>
        <fullName evidence="1">Uncharacterized protein</fullName>
    </submittedName>
</protein>
<keyword evidence="2" id="KW-1185">Reference proteome</keyword>
<organism evidence="1 2">
    <name type="scientific">Marasmius tenuissimus</name>
    <dbReference type="NCBI Taxonomy" id="585030"/>
    <lineage>
        <taxon>Eukaryota</taxon>
        <taxon>Fungi</taxon>
        <taxon>Dikarya</taxon>
        <taxon>Basidiomycota</taxon>
        <taxon>Agaricomycotina</taxon>
        <taxon>Agaricomycetes</taxon>
        <taxon>Agaricomycetidae</taxon>
        <taxon>Agaricales</taxon>
        <taxon>Marasmiineae</taxon>
        <taxon>Marasmiaceae</taxon>
        <taxon>Marasmius</taxon>
    </lineage>
</organism>
<sequence length="170" mass="19780">MPLCPDIFGRVFVARQSNVKQMLPGVKFKAEISLMDFHEHDGNDRTTRLLREQKNVLDAFTQTWVDRFAPCFPFHDIHGGRLRLYISNTTKVINPELEVLQLEEVDWVSRDAVFSCCLHSISYEWDNKCQKELVVEAVKVFLMSPPDEELQVCGEDEIDYNHITHVLNLE</sequence>
<dbReference type="Proteomes" id="UP001437256">
    <property type="component" value="Unassembled WGS sequence"/>
</dbReference>